<evidence type="ECO:0000313" key="2">
    <source>
        <dbReference type="EMBL" id="EIT71133.1"/>
    </source>
</evidence>
<dbReference type="Proteomes" id="UP000003704">
    <property type="component" value="Unassembled WGS sequence"/>
</dbReference>
<protein>
    <recommendedName>
        <fullName evidence="1">Cysteine-rich domain-containing protein</fullName>
    </recommendedName>
</protein>
<dbReference type="GO" id="GO:0016491">
    <property type="term" value="F:oxidoreductase activity"/>
    <property type="evidence" value="ECO:0007669"/>
    <property type="project" value="UniProtKB-ARBA"/>
</dbReference>
<dbReference type="PANTHER" id="PTHR30296:SF0">
    <property type="entry name" value="LACTATE UTILIZATION PROTEIN A"/>
    <property type="match status" value="1"/>
</dbReference>
<keyword evidence="3" id="KW-1185">Reference proteome</keyword>
<comment type="caution">
    <text evidence="2">The sequence shown here is derived from an EMBL/GenBank/DDBJ whole genome shotgun (WGS) entry which is preliminary data.</text>
</comment>
<evidence type="ECO:0000313" key="3">
    <source>
        <dbReference type="Proteomes" id="UP000003704"/>
    </source>
</evidence>
<proteinExistence type="predicted"/>
<sequence length="267" mass="28811">MSSQAVPLSVRASDAPRRQVYLFATCVIDLFAPQAGIDAVEVLERLGVDVHFPERQTCCGQPGYTTGFPEEARKVAAAQLDLFPQPWPIVVPSGSCGGMLKHHWPKLFANDARLSAKAESIAARTVEFTDYVVNTLGLNLPPVADDKKTTVALHTSCSARREMGTLDIGRSALAKLPGVELVVHDHESECCGFGGTFSVKHPDISAAMASDKLESIRRTRCDGFVSADCGCLLNLNLTLEKQKQDKLRGEHIATFIRTRMDCAGGGA</sequence>
<feature type="domain" description="Cysteine-rich" evidence="1">
    <location>
        <begin position="21"/>
        <end position="101"/>
    </location>
</feature>
<dbReference type="STRING" id="1172194.WQQ_12700"/>
<dbReference type="GO" id="GO:0005829">
    <property type="term" value="C:cytosol"/>
    <property type="evidence" value="ECO:0007669"/>
    <property type="project" value="TreeGrafter"/>
</dbReference>
<dbReference type="AlphaFoldDB" id="I8TBZ7"/>
<reference evidence="2 3" key="1">
    <citation type="journal article" date="2012" name="J. Bacteriol.">
        <title>Genome Sequence of n-Alkane-Degrading Hydrocarboniphaga effusa Strain AP103T (ATCC BAA-332T).</title>
        <authorList>
            <person name="Chang H.K."/>
            <person name="Zylstra G.J."/>
            <person name="Chae J.C."/>
        </authorList>
    </citation>
    <scope>NUCLEOTIDE SEQUENCE [LARGE SCALE GENOMIC DNA]</scope>
    <source>
        <strain evidence="2 3">AP103</strain>
    </source>
</reference>
<feature type="domain" description="Cysteine-rich" evidence="1">
    <location>
        <begin position="151"/>
        <end position="235"/>
    </location>
</feature>
<name>I8TBZ7_9GAMM</name>
<dbReference type="EMBL" id="AKGD01000001">
    <property type="protein sequence ID" value="EIT71133.1"/>
    <property type="molecule type" value="Genomic_DNA"/>
</dbReference>
<dbReference type="Pfam" id="PF02754">
    <property type="entry name" value="CCG"/>
    <property type="match status" value="2"/>
</dbReference>
<dbReference type="PATRIC" id="fig|1172194.4.peg.1220"/>
<dbReference type="PANTHER" id="PTHR30296">
    <property type="entry name" value="UNCHARACTERIZED PROTEIN YKGE"/>
    <property type="match status" value="1"/>
</dbReference>
<dbReference type="InterPro" id="IPR004017">
    <property type="entry name" value="Cys_rich_dom"/>
</dbReference>
<accession>I8TBZ7</accession>
<dbReference type="RefSeq" id="WP_007184224.1">
    <property type="nucleotide sequence ID" value="NZ_AKGD01000001.1"/>
</dbReference>
<evidence type="ECO:0000259" key="1">
    <source>
        <dbReference type="Pfam" id="PF02754"/>
    </source>
</evidence>
<gene>
    <name evidence="2" type="ORF">WQQ_12700</name>
</gene>
<organism evidence="2 3">
    <name type="scientific">Hydrocarboniphaga effusa AP103</name>
    <dbReference type="NCBI Taxonomy" id="1172194"/>
    <lineage>
        <taxon>Bacteria</taxon>
        <taxon>Pseudomonadati</taxon>
        <taxon>Pseudomonadota</taxon>
        <taxon>Gammaproteobacteria</taxon>
        <taxon>Nevskiales</taxon>
        <taxon>Nevskiaceae</taxon>
        <taxon>Hydrocarboniphaga</taxon>
    </lineage>
</organism>